<dbReference type="Proteomes" id="UP000800235">
    <property type="component" value="Unassembled WGS sequence"/>
</dbReference>
<evidence type="ECO:0000313" key="2">
    <source>
        <dbReference type="Proteomes" id="UP000800235"/>
    </source>
</evidence>
<keyword evidence="2" id="KW-1185">Reference proteome</keyword>
<comment type="caution">
    <text evidence="1">The sequence shown here is derived from an EMBL/GenBank/DDBJ whole genome shotgun (WGS) entry which is preliminary data.</text>
</comment>
<name>A0A9P4P0X9_9PEZI</name>
<dbReference type="AlphaFoldDB" id="A0A9P4P0X9"/>
<accession>A0A9P4P0X9</accession>
<reference evidence="1" key="1">
    <citation type="journal article" date="2020" name="Stud. Mycol.">
        <title>101 Dothideomycetes genomes: a test case for predicting lifestyles and emergence of pathogens.</title>
        <authorList>
            <person name="Haridas S."/>
            <person name="Albert R."/>
            <person name="Binder M."/>
            <person name="Bloem J."/>
            <person name="Labutti K."/>
            <person name="Salamov A."/>
            <person name="Andreopoulos B."/>
            <person name="Baker S."/>
            <person name="Barry K."/>
            <person name="Bills G."/>
            <person name="Bluhm B."/>
            <person name="Cannon C."/>
            <person name="Castanera R."/>
            <person name="Culley D."/>
            <person name="Daum C."/>
            <person name="Ezra D."/>
            <person name="Gonzalez J."/>
            <person name="Henrissat B."/>
            <person name="Kuo A."/>
            <person name="Liang C."/>
            <person name="Lipzen A."/>
            <person name="Lutzoni F."/>
            <person name="Magnuson J."/>
            <person name="Mondo S."/>
            <person name="Nolan M."/>
            <person name="Ohm R."/>
            <person name="Pangilinan J."/>
            <person name="Park H.-J."/>
            <person name="Ramirez L."/>
            <person name="Alfaro M."/>
            <person name="Sun H."/>
            <person name="Tritt A."/>
            <person name="Yoshinaga Y."/>
            <person name="Zwiers L.-H."/>
            <person name="Turgeon B."/>
            <person name="Goodwin S."/>
            <person name="Spatafora J."/>
            <person name="Crous P."/>
            <person name="Grigoriev I."/>
        </authorList>
    </citation>
    <scope>NUCLEOTIDE SEQUENCE</scope>
    <source>
        <strain evidence="1">CBS 130266</strain>
    </source>
</reference>
<proteinExistence type="predicted"/>
<sequence length="94" mass="10445">DCITLRETWRLIRAGFPPFTLPVQRALSALEIDNPTTVPDALAALYKAMWVELPLSQKTDVAVAVLVFGTVLKGKKRGRSVFENGVVLRRVFCC</sequence>
<dbReference type="OrthoDB" id="4664297at2759"/>
<gene>
    <name evidence="1" type="ORF">EJ08DRAFT_722562</name>
</gene>
<feature type="non-terminal residue" evidence="1">
    <location>
        <position position="1"/>
    </location>
</feature>
<evidence type="ECO:0000313" key="1">
    <source>
        <dbReference type="EMBL" id="KAF2435242.1"/>
    </source>
</evidence>
<organism evidence="1 2">
    <name type="scientific">Tothia fuscella</name>
    <dbReference type="NCBI Taxonomy" id="1048955"/>
    <lineage>
        <taxon>Eukaryota</taxon>
        <taxon>Fungi</taxon>
        <taxon>Dikarya</taxon>
        <taxon>Ascomycota</taxon>
        <taxon>Pezizomycotina</taxon>
        <taxon>Dothideomycetes</taxon>
        <taxon>Pleosporomycetidae</taxon>
        <taxon>Venturiales</taxon>
        <taxon>Cylindrosympodiaceae</taxon>
        <taxon>Tothia</taxon>
    </lineage>
</organism>
<protein>
    <submittedName>
        <fullName evidence="1">Uncharacterized protein</fullName>
    </submittedName>
</protein>
<dbReference type="EMBL" id="MU007014">
    <property type="protein sequence ID" value="KAF2435242.1"/>
    <property type="molecule type" value="Genomic_DNA"/>
</dbReference>